<evidence type="ECO:0000256" key="5">
    <source>
        <dbReference type="ARBA" id="ARBA00022692"/>
    </source>
</evidence>
<evidence type="ECO:0000313" key="12">
    <source>
        <dbReference type="Proteomes" id="UP001574673"/>
    </source>
</evidence>
<evidence type="ECO:0000256" key="2">
    <source>
        <dbReference type="ARBA" id="ARBA00022448"/>
    </source>
</evidence>
<comment type="caution">
    <text evidence="11">The sequence shown here is derived from an EMBL/GenBank/DDBJ whole genome shotgun (WGS) entry which is preliminary data.</text>
</comment>
<keyword evidence="5 9" id="KW-0812">Transmembrane</keyword>
<dbReference type="InterPro" id="IPR007387">
    <property type="entry name" value="TRAP_DctQ"/>
</dbReference>
<evidence type="ECO:0000256" key="1">
    <source>
        <dbReference type="ARBA" id="ARBA00004429"/>
    </source>
</evidence>
<dbReference type="Pfam" id="PF04290">
    <property type="entry name" value="DctQ"/>
    <property type="match status" value="1"/>
</dbReference>
<comment type="function">
    <text evidence="9">Part of the tripartite ATP-independent periplasmic (TRAP) transport system.</text>
</comment>
<comment type="subcellular location">
    <subcellularLocation>
        <location evidence="1 9">Cell inner membrane</location>
        <topology evidence="1 9">Multi-pass membrane protein</topology>
    </subcellularLocation>
</comment>
<feature type="domain" description="Tripartite ATP-independent periplasmic transporters DctQ component" evidence="10">
    <location>
        <begin position="30"/>
        <end position="160"/>
    </location>
</feature>
<keyword evidence="3" id="KW-1003">Cell membrane</keyword>
<dbReference type="Proteomes" id="UP001574673">
    <property type="component" value="Unassembled WGS sequence"/>
</dbReference>
<evidence type="ECO:0000256" key="9">
    <source>
        <dbReference type="RuleBase" id="RU369079"/>
    </source>
</evidence>
<keyword evidence="12" id="KW-1185">Reference proteome</keyword>
<evidence type="ECO:0000256" key="8">
    <source>
        <dbReference type="ARBA" id="ARBA00038436"/>
    </source>
</evidence>
<evidence type="ECO:0000256" key="7">
    <source>
        <dbReference type="ARBA" id="ARBA00023136"/>
    </source>
</evidence>
<evidence type="ECO:0000256" key="4">
    <source>
        <dbReference type="ARBA" id="ARBA00022519"/>
    </source>
</evidence>
<feature type="transmembrane region" description="Helical" evidence="9">
    <location>
        <begin position="134"/>
        <end position="154"/>
    </location>
</feature>
<evidence type="ECO:0000256" key="3">
    <source>
        <dbReference type="ARBA" id="ARBA00022475"/>
    </source>
</evidence>
<name>A0ABV4UGY8_9RHOO</name>
<evidence type="ECO:0000313" key="11">
    <source>
        <dbReference type="EMBL" id="MFA9950713.1"/>
    </source>
</evidence>
<proteinExistence type="inferred from homology"/>
<evidence type="ECO:0000259" key="10">
    <source>
        <dbReference type="Pfam" id="PF04290"/>
    </source>
</evidence>
<feature type="transmembrane region" description="Helical" evidence="9">
    <location>
        <begin position="55"/>
        <end position="71"/>
    </location>
</feature>
<comment type="subunit">
    <text evidence="9">The complex comprises the extracytoplasmic solute receptor protein and the two transmembrane proteins.</text>
</comment>
<dbReference type="InterPro" id="IPR055348">
    <property type="entry name" value="DctQ"/>
</dbReference>
<organism evidence="11 12">
    <name type="scientific">Dentiradicibacter hellwigii</name>
    <dbReference type="NCBI Taxonomy" id="3149053"/>
    <lineage>
        <taxon>Bacteria</taxon>
        <taxon>Pseudomonadati</taxon>
        <taxon>Pseudomonadota</taxon>
        <taxon>Betaproteobacteria</taxon>
        <taxon>Rhodocyclales</taxon>
        <taxon>Rhodocyclaceae</taxon>
        <taxon>Dentiradicibacter</taxon>
    </lineage>
</organism>
<sequence>MNALLKLSRCIDACTECIGRIAVWFVLVIVLFSSLNAVLRYLFNYSSNAFLEAQWYLFGLIFLSCSGYTLLRNEHVRIDLILHKLPKRGQIWVDILGILFFLMPMAIAIMTLSWPVFVNAFLSDEMSNSPGGLIVWPARLMIPVGFFLLILQAISELIKRIGFLKGLCPDPTQRDEEASAEDELIKTIRLRQNDETAAGDEK</sequence>
<gene>
    <name evidence="11" type="ORF">ABCS64_10355</name>
</gene>
<keyword evidence="2 9" id="KW-0813">Transport</keyword>
<dbReference type="EMBL" id="JBEUWX010000002">
    <property type="protein sequence ID" value="MFA9950713.1"/>
    <property type="molecule type" value="Genomic_DNA"/>
</dbReference>
<dbReference type="PANTHER" id="PTHR35011">
    <property type="entry name" value="2,3-DIKETO-L-GULONATE TRAP TRANSPORTER SMALL PERMEASE PROTEIN YIAM"/>
    <property type="match status" value="1"/>
</dbReference>
<protein>
    <recommendedName>
        <fullName evidence="9">TRAP transporter small permease protein</fullName>
    </recommendedName>
</protein>
<comment type="similarity">
    <text evidence="8 9">Belongs to the TRAP transporter small permease family.</text>
</comment>
<keyword evidence="7 9" id="KW-0472">Membrane</keyword>
<evidence type="ECO:0000256" key="6">
    <source>
        <dbReference type="ARBA" id="ARBA00022989"/>
    </source>
</evidence>
<dbReference type="RefSeq" id="WP_418891752.1">
    <property type="nucleotide sequence ID" value="NZ_JBEUWX010000002.1"/>
</dbReference>
<dbReference type="PANTHER" id="PTHR35011:SF4">
    <property type="entry name" value="SLL1102 PROTEIN"/>
    <property type="match status" value="1"/>
</dbReference>
<keyword evidence="6 9" id="KW-1133">Transmembrane helix</keyword>
<keyword evidence="4 9" id="KW-0997">Cell inner membrane</keyword>
<feature type="transmembrane region" description="Helical" evidence="9">
    <location>
        <begin position="21"/>
        <end position="43"/>
    </location>
</feature>
<feature type="transmembrane region" description="Helical" evidence="9">
    <location>
        <begin position="91"/>
        <end position="114"/>
    </location>
</feature>
<accession>A0ABV4UGY8</accession>
<reference evidence="12" key="1">
    <citation type="submission" date="2024-06" db="EMBL/GenBank/DDBJ databases">
        <title>Radixoralia hellwigii gen. nov., sp nov., isolated from a root canal in the human oral cavity.</title>
        <authorList>
            <person name="Bartsch S."/>
            <person name="Wittmer A."/>
            <person name="Schulz A.-K."/>
            <person name="Neumann-Schaal M."/>
            <person name="Wolf J."/>
            <person name="Gronow S."/>
            <person name="Tennert C."/>
            <person name="Haecker G."/>
            <person name="Cieplik F."/>
            <person name="Al-Ahmad A."/>
        </authorList>
    </citation>
    <scope>NUCLEOTIDE SEQUENCE [LARGE SCALE GENOMIC DNA]</scope>
    <source>
        <strain evidence="12">Wk13</strain>
    </source>
</reference>